<dbReference type="EMBL" id="KN847128">
    <property type="protein sequence ID" value="KIW21855.1"/>
    <property type="molecule type" value="Genomic_DNA"/>
</dbReference>
<proteinExistence type="predicted"/>
<dbReference type="RefSeq" id="XP_016242071.1">
    <property type="nucleotide sequence ID" value="XM_016400284.1"/>
</dbReference>
<dbReference type="PANTHER" id="PTHR36195">
    <property type="entry name" value="DOMAIN PROTEIN, PUTATIVE (AFU_ORTHOLOGUE AFUA_5G01990)-RELATED-RELATED"/>
    <property type="match status" value="1"/>
</dbReference>
<evidence type="ECO:0000256" key="1">
    <source>
        <dbReference type="SAM" id="SignalP"/>
    </source>
</evidence>
<gene>
    <name evidence="2" type="ORF">PV07_12725</name>
</gene>
<keyword evidence="3" id="KW-1185">Reference proteome</keyword>
<dbReference type="InterPro" id="IPR006771">
    <property type="entry name" value="CetA-like"/>
</dbReference>
<feature type="chain" id="PRO_5002250124" description="Antigenic thaumatin-like protein" evidence="1">
    <location>
        <begin position="23"/>
        <end position="192"/>
    </location>
</feature>
<evidence type="ECO:0000313" key="2">
    <source>
        <dbReference type="EMBL" id="KIW21855.1"/>
    </source>
</evidence>
<dbReference type="VEuPathDB" id="FungiDB:PV07_12725"/>
<dbReference type="HOGENOM" id="CLU_083650_2_1_1"/>
<dbReference type="GeneID" id="27351919"/>
<protein>
    <recommendedName>
        <fullName evidence="4">Antigenic thaumatin-like protein</fullName>
    </recommendedName>
</protein>
<name>A0A0D2BTV1_9EURO</name>
<evidence type="ECO:0008006" key="4">
    <source>
        <dbReference type="Google" id="ProtNLM"/>
    </source>
</evidence>
<dbReference type="OrthoDB" id="5144514at2759"/>
<dbReference type="Pfam" id="PF04681">
    <property type="entry name" value="Bys1"/>
    <property type="match status" value="1"/>
</dbReference>
<reference evidence="2 3" key="1">
    <citation type="submission" date="2015-01" db="EMBL/GenBank/DDBJ databases">
        <title>The Genome Sequence of Cladophialophora immunda CBS83496.</title>
        <authorList>
            <consortium name="The Broad Institute Genomics Platform"/>
            <person name="Cuomo C."/>
            <person name="de Hoog S."/>
            <person name="Gorbushina A."/>
            <person name="Stielow B."/>
            <person name="Teixiera M."/>
            <person name="Abouelleil A."/>
            <person name="Chapman S.B."/>
            <person name="Priest M."/>
            <person name="Young S.K."/>
            <person name="Wortman J."/>
            <person name="Nusbaum C."/>
            <person name="Birren B."/>
        </authorList>
    </citation>
    <scope>NUCLEOTIDE SEQUENCE [LARGE SCALE GENOMIC DNA]</scope>
    <source>
        <strain evidence="2 3">CBS 83496</strain>
    </source>
</reference>
<sequence>METKYGLAVLGALFASLHVTLALGSVAVISECDFPIYFAAVGGSSNPQMEELQGYYTQPYSEEGVGISVKLSPDNTTSGPISQFEYTWANGKISYDLSNINGYPFSSGGMQIVPSMQNDPANPTCVIVDCPEGQSVCTAAYNAPDDIRTMVCDQESNLVASSAVAQSPPGATFTIAGQIDGLAKGMKRYERF</sequence>
<organism evidence="2 3">
    <name type="scientific">Cladophialophora immunda</name>
    <dbReference type="NCBI Taxonomy" id="569365"/>
    <lineage>
        <taxon>Eukaryota</taxon>
        <taxon>Fungi</taxon>
        <taxon>Dikarya</taxon>
        <taxon>Ascomycota</taxon>
        <taxon>Pezizomycotina</taxon>
        <taxon>Eurotiomycetes</taxon>
        <taxon>Chaetothyriomycetidae</taxon>
        <taxon>Chaetothyriales</taxon>
        <taxon>Herpotrichiellaceae</taxon>
        <taxon>Cladophialophora</taxon>
    </lineage>
</organism>
<dbReference type="Proteomes" id="UP000054466">
    <property type="component" value="Unassembled WGS sequence"/>
</dbReference>
<feature type="signal peptide" evidence="1">
    <location>
        <begin position="1"/>
        <end position="22"/>
    </location>
</feature>
<evidence type="ECO:0000313" key="3">
    <source>
        <dbReference type="Proteomes" id="UP000054466"/>
    </source>
</evidence>
<keyword evidence="1" id="KW-0732">Signal</keyword>
<accession>A0A0D2BTV1</accession>
<dbReference type="PANTHER" id="PTHR36195:SF4">
    <property type="entry name" value="DOMAIN PROTEIN, PUTATIVE (AFU_ORTHOLOGUE AFUA_5G01990)-RELATED"/>
    <property type="match status" value="1"/>
</dbReference>
<dbReference type="AlphaFoldDB" id="A0A0D2BTV1"/>